<organism evidence="1 2">
    <name type="scientific">Pseudophaeobacter arcticus</name>
    <dbReference type="NCBI Taxonomy" id="385492"/>
    <lineage>
        <taxon>Bacteria</taxon>
        <taxon>Pseudomonadati</taxon>
        <taxon>Pseudomonadota</taxon>
        <taxon>Alphaproteobacteria</taxon>
        <taxon>Rhodobacterales</taxon>
        <taxon>Paracoccaceae</taxon>
        <taxon>Pseudophaeobacter</taxon>
    </lineage>
</organism>
<accession>A0ABQ0AGV4</accession>
<name>A0ABQ0AGV4_9RHOB</name>
<evidence type="ECO:0000313" key="1">
    <source>
        <dbReference type="EMBL" id="GAA6195111.1"/>
    </source>
</evidence>
<keyword evidence="2" id="KW-1185">Reference proteome</keyword>
<protein>
    <submittedName>
        <fullName evidence="1">Uncharacterized protein</fullName>
    </submittedName>
</protein>
<dbReference type="Proteomes" id="UP001441944">
    <property type="component" value="Unassembled WGS sequence"/>
</dbReference>
<proteinExistence type="predicted"/>
<gene>
    <name evidence="1" type="ORF">NBRC116598_05550</name>
</gene>
<reference evidence="1 2" key="1">
    <citation type="submission" date="2024-04" db="EMBL/GenBank/DDBJ databases">
        <title>Draft genome sequence of Pseudophaeobacter arcticus NBRC 116598.</title>
        <authorList>
            <person name="Miyakawa T."/>
            <person name="Kusuya Y."/>
            <person name="Miura T."/>
        </authorList>
    </citation>
    <scope>NUCLEOTIDE SEQUENCE [LARGE SCALE GENOMIC DNA]</scope>
    <source>
        <strain evidence="1 2">SU-CL00105</strain>
    </source>
</reference>
<dbReference type="EMBL" id="BAABWU010000001">
    <property type="protein sequence ID" value="GAA6195111.1"/>
    <property type="molecule type" value="Genomic_DNA"/>
</dbReference>
<comment type="caution">
    <text evidence="1">The sequence shown here is derived from an EMBL/GenBank/DDBJ whole genome shotgun (WGS) entry which is preliminary data.</text>
</comment>
<sequence length="60" mass="6945">MGHVDRLLAGDICCDLYRQCLALQERSSRTWLAKEDGWMETDGPPKRWRRKRVAAEQGAI</sequence>
<evidence type="ECO:0000313" key="2">
    <source>
        <dbReference type="Proteomes" id="UP001441944"/>
    </source>
</evidence>